<dbReference type="Pfam" id="PF00701">
    <property type="entry name" value="DHDPS"/>
    <property type="match status" value="1"/>
</dbReference>
<dbReference type="EC" id="4.2.1.41" evidence="5"/>
<dbReference type="PRINTS" id="PR00146">
    <property type="entry name" value="DHPICSNTHASE"/>
</dbReference>
<dbReference type="OrthoDB" id="8995637at2"/>
<dbReference type="Gene3D" id="3.20.20.70">
    <property type="entry name" value="Aldolase class I"/>
    <property type="match status" value="1"/>
</dbReference>
<evidence type="ECO:0000256" key="3">
    <source>
        <dbReference type="ARBA" id="ARBA00007592"/>
    </source>
</evidence>
<dbReference type="InterPro" id="IPR002220">
    <property type="entry name" value="DapA-like"/>
</dbReference>
<evidence type="ECO:0000256" key="2">
    <source>
        <dbReference type="ARBA" id="ARBA00004983"/>
    </source>
</evidence>
<sequence>MSPQELKIVLQSGLLSFPLTDFDAQLDFNPGAYAERLEWLMPYGASALFAAGGTGEFFSLEPAEYSNVIHTAIETCLGRMPIIAGAGGGTTLAIKYAQEAERRGAQGVLLLPHYLTEATQEGLVAHVEAVCRSVKFGVIVYNRGACRLTPESLQQLADRCPNLIGFKDGVGDVEAMMAIRLQLGDRFAYLGGLPTAEVYAGAYKAMGVPVYSSAVFNFIPRTAMDFYNAHAAGDTATTDRLIKEFFLPYLELRNRGQGYAVSIVKAGASIVGHGAGPVRPPLSDLKPAEIESLRALISRLPEGK</sequence>
<organism evidence="9 10">
    <name type="scientific">Noviherbaspirillum saxi</name>
    <dbReference type="NCBI Taxonomy" id="2320863"/>
    <lineage>
        <taxon>Bacteria</taxon>
        <taxon>Pseudomonadati</taxon>
        <taxon>Pseudomonadota</taxon>
        <taxon>Betaproteobacteria</taxon>
        <taxon>Burkholderiales</taxon>
        <taxon>Oxalobacteraceae</taxon>
        <taxon>Noviherbaspirillum</taxon>
    </lineage>
</organism>
<dbReference type="Proteomes" id="UP000265955">
    <property type="component" value="Unassembled WGS sequence"/>
</dbReference>
<gene>
    <name evidence="9" type="primary">kdgD</name>
    <name evidence="9" type="ORF">D3871_16755</name>
</gene>
<evidence type="ECO:0000256" key="8">
    <source>
        <dbReference type="PIRSR" id="PIRSR001365-2"/>
    </source>
</evidence>
<feature type="active site" description="Proton donor/acceptor" evidence="7">
    <location>
        <position position="141"/>
    </location>
</feature>
<comment type="catalytic activity">
    <reaction evidence="1 5">
        <text>5-dehydro-4-deoxy-D-glucarate + H(+) = 2,5-dioxopentanoate + CO2 + H2O</text>
        <dbReference type="Rhea" id="RHEA:24608"/>
        <dbReference type="ChEBI" id="CHEBI:15377"/>
        <dbReference type="ChEBI" id="CHEBI:15378"/>
        <dbReference type="ChEBI" id="CHEBI:16526"/>
        <dbReference type="ChEBI" id="CHEBI:42819"/>
        <dbReference type="ChEBI" id="CHEBI:58136"/>
        <dbReference type="EC" id="4.2.1.41"/>
    </reaction>
</comment>
<dbReference type="EMBL" id="QYUO01000002">
    <property type="protein sequence ID" value="RJF95112.1"/>
    <property type="molecule type" value="Genomic_DNA"/>
</dbReference>
<evidence type="ECO:0000256" key="6">
    <source>
        <dbReference type="PIRNR" id="PIRNR001365"/>
    </source>
</evidence>
<dbReference type="PANTHER" id="PTHR12128">
    <property type="entry name" value="DIHYDRODIPICOLINATE SYNTHASE"/>
    <property type="match status" value="1"/>
</dbReference>
<name>A0A3A3FNT6_9BURK</name>
<dbReference type="NCBIfam" id="NF002958">
    <property type="entry name" value="PRK03620.1"/>
    <property type="match status" value="1"/>
</dbReference>
<keyword evidence="4 5" id="KW-0456">Lyase</keyword>
<evidence type="ECO:0000313" key="9">
    <source>
        <dbReference type="EMBL" id="RJF95112.1"/>
    </source>
</evidence>
<dbReference type="InterPro" id="IPR017655">
    <property type="entry name" value="Dehydro-deoxyglucarate_dehyd"/>
</dbReference>
<dbReference type="UniPathway" id="UPA00564">
    <property type="reaction ID" value="UER00628"/>
</dbReference>
<comment type="similarity">
    <text evidence="3 5 6">Belongs to the DapA family.</text>
</comment>
<dbReference type="SMART" id="SM01130">
    <property type="entry name" value="DHDPS"/>
    <property type="match status" value="1"/>
</dbReference>
<accession>A0A3A3FNT6</accession>
<evidence type="ECO:0000313" key="10">
    <source>
        <dbReference type="Proteomes" id="UP000265955"/>
    </source>
</evidence>
<evidence type="ECO:0000256" key="1">
    <source>
        <dbReference type="ARBA" id="ARBA00001446"/>
    </source>
</evidence>
<dbReference type="GO" id="GO:0047448">
    <property type="term" value="F:5-dehydro-4-deoxyglucarate dehydratase activity"/>
    <property type="evidence" value="ECO:0007669"/>
    <property type="project" value="UniProtKB-UniRule"/>
</dbReference>
<dbReference type="HAMAP" id="MF_00694">
    <property type="entry name" value="KDGDH"/>
    <property type="match status" value="1"/>
</dbReference>
<feature type="active site" description="Schiff-base intermediate with substrate" evidence="7">
    <location>
        <position position="167"/>
    </location>
</feature>
<dbReference type="PIRSF" id="PIRSF001365">
    <property type="entry name" value="DHDPS"/>
    <property type="match status" value="1"/>
</dbReference>
<evidence type="ECO:0000256" key="4">
    <source>
        <dbReference type="ARBA" id="ARBA00023239"/>
    </source>
</evidence>
<feature type="binding site" evidence="8">
    <location>
        <position position="54"/>
    </location>
    <ligand>
        <name>pyruvate</name>
        <dbReference type="ChEBI" id="CHEBI:15361"/>
    </ligand>
</feature>
<dbReference type="GO" id="GO:0042838">
    <property type="term" value="P:D-glucarate catabolic process"/>
    <property type="evidence" value="ECO:0007669"/>
    <property type="project" value="UniProtKB-UniRule"/>
</dbReference>
<reference evidence="10" key="1">
    <citation type="submission" date="2018-09" db="EMBL/GenBank/DDBJ databases">
        <authorList>
            <person name="Zhu H."/>
        </authorList>
    </citation>
    <scope>NUCLEOTIDE SEQUENCE [LARGE SCALE GENOMIC DNA]</scope>
    <source>
        <strain evidence="10">K1R23-30</strain>
    </source>
</reference>
<dbReference type="RefSeq" id="WP_119770263.1">
    <property type="nucleotide sequence ID" value="NZ_QYUO01000002.1"/>
</dbReference>
<dbReference type="GO" id="GO:0008840">
    <property type="term" value="F:4-hydroxy-tetrahydrodipicolinate synthase activity"/>
    <property type="evidence" value="ECO:0007669"/>
    <property type="project" value="TreeGrafter"/>
</dbReference>
<evidence type="ECO:0000256" key="7">
    <source>
        <dbReference type="PIRSR" id="PIRSR001365-1"/>
    </source>
</evidence>
<proteinExistence type="inferred from homology"/>
<dbReference type="CDD" id="cd00951">
    <property type="entry name" value="KDGDH"/>
    <property type="match status" value="1"/>
</dbReference>
<dbReference type="NCBIfam" id="TIGR03249">
    <property type="entry name" value="KdgD"/>
    <property type="match status" value="1"/>
</dbReference>
<dbReference type="PANTHER" id="PTHR12128:SF19">
    <property type="entry name" value="5-DEHYDRO-4-DEOXYGLUCARATE DEHYDRATASE 2-RELATED"/>
    <property type="match status" value="1"/>
</dbReference>
<evidence type="ECO:0000256" key="5">
    <source>
        <dbReference type="HAMAP-Rule" id="MF_00694"/>
    </source>
</evidence>
<dbReference type="AlphaFoldDB" id="A0A3A3FNT6"/>
<comment type="caution">
    <text evidence="9">The sequence shown here is derived from an EMBL/GenBank/DDBJ whole genome shotgun (WGS) entry which is preliminary data.</text>
</comment>
<protein>
    <recommendedName>
        <fullName evidence="5">Probable 5-dehydro-4-deoxyglucarate dehydratase</fullName>
        <ecNumber evidence="5">4.2.1.41</ecNumber>
    </recommendedName>
    <alternativeName>
        <fullName evidence="5">5-keto-4-deoxy-glucarate dehydratase</fullName>
        <shortName evidence="5">KDGDH</shortName>
    </alternativeName>
</protein>
<dbReference type="SUPFAM" id="SSF51569">
    <property type="entry name" value="Aldolase"/>
    <property type="match status" value="1"/>
</dbReference>
<dbReference type="InterPro" id="IPR013785">
    <property type="entry name" value="Aldolase_TIM"/>
</dbReference>
<comment type="pathway">
    <text evidence="2 5">Carbohydrate acid metabolism; D-glucarate degradation; 2,5-dioxopentanoate from D-glucarate: step 2/2.</text>
</comment>
<keyword evidence="10" id="KW-1185">Reference proteome</keyword>